<comment type="caution">
    <text evidence="1">The sequence shown here is derived from an EMBL/GenBank/DDBJ whole genome shotgun (WGS) entry which is preliminary data.</text>
</comment>
<sequence length="79" mass="8967">MGQLTEKLRRMSPFMLAEDSGPVLALCDHAERLERENQFLRTKLNRVREHLDPQSWAETSRNRNAIAAIICDTGNGDTA</sequence>
<dbReference type="EMBL" id="JAAZSQ010000006">
    <property type="protein sequence ID" value="NKX54575.1"/>
    <property type="molecule type" value="Genomic_DNA"/>
</dbReference>
<evidence type="ECO:0000313" key="1">
    <source>
        <dbReference type="EMBL" id="NKX54575.1"/>
    </source>
</evidence>
<gene>
    <name evidence="1" type="ORF">HGG74_08485</name>
</gene>
<name>A0A7X6K617_9MICC</name>
<reference evidence="1 2" key="1">
    <citation type="submission" date="2020-04" db="EMBL/GenBank/DDBJ databases">
        <title>Arthrobacter sp. nov.</title>
        <authorList>
            <person name="Liu S."/>
        </authorList>
    </citation>
    <scope>NUCLEOTIDE SEQUENCE [LARGE SCALE GENOMIC DNA]</scope>
    <source>
        <strain evidence="1 2">E918</strain>
    </source>
</reference>
<evidence type="ECO:0008006" key="3">
    <source>
        <dbReference type="Google" id="ProtNLM"/>
    </source>
</evidence>
<dbReference type="Proteomes" id="UP000544090">
    <property type="component" value="Unassembled WGS sequence"/>
</dbReference>
<dbReference type="RefSeq" id="WP_168485917.1">
    <property type="nucleotide sequence ID" value="NZ_JAAZSQ010000006.1"/>
</dbReference>
<organism evidence="1 2">
    <name type="scientific">Arthrobacter mobilis</name>
    <dbReference type="NCBI Taxonomy" id="2724944"/>
    <lineage>
        <taxon>Bacteria</taxon>
        <taxon>Bacillati</taxon>
        <taxon>Actinomycetota</taxon>
        <taxon>Actinomycetes</taxon>
        <taxon>Micrococcales</taxon>
        <taxon>Micrococcaceae</taxon>
        <taxon>Arthrobacter</taxon>
    </lineage>
</organism>
<dbReference type="AlphaFoldDB" id="A0A7X6K617"/>
<proteinExistence type="predicted"/>
<keyword evidence="2" id="KW-1185">Reference proteome</keyword>
<accession>A0A7X6K617</accession>
<evidence type="ECO:0000313" key="2">
    <source>
        <dbReference type="Proteomes" id="UP000544090"/>
    </source>
</evidence>
<protein>
    <recommendedName>
        <fullName evidence="3">Transposase</fullName>
    </recommendedName>
</protein>